<dbReference type="PANTHER" id="PTHR11690">
    <property type="entry name" value="AMILORIDE-SENSITIVE SODIUM CHANNEL-RELATED"/>
    <property type="match status" value="1"/>
</dbReference>
<keyword evidence="7" id="KW-0915">Sodium</keyword>
<proteinExistence type="inferred from homology"/>
<dbReference type="GO" id="GO:0005886">
    <property type="term" value="C:plasma membrane"/>
    <property type="evidence" value="ECO:0007669"/>
    <property type="project" value="TreeGrafter"/>
</dbReference>
<evidence type="ECO:0000256" key="9">
    <source>
        <dbReference type="ARBA" id="ARBA00023136"/>
    </source>
</evidence>
<evidence type="ECO:0000256" key="14">
    <source>
        <dbReference type="SAM" id="Phobius"/>
    </source>
</evidence>
<evidence type="ECO:0000256" key="5">
    <source>
        <dbReference type="ARBA" id="ARBA00022692"/>
    </source>
</evidence>
<keyword evidence="9 14" id="KW-0472">Membrane</keyword>
<comment type="similarity">
    <text evidence="2 13">Belongs to the amiloride-sensitive sodium channel (TC 1.A.6) family.</text>
</comment>
<evidence type="ECO:0000256" key="8">
    <source>
        <dbReference type="ARBA" id="ARBA00023065"/>
    </source>
</evidence>
<dbReference type="GO" id="GO:0015280">
    <property type="term" value="F:ligand-gated sodium channel activity"/>
    <property type="evidence" value="ECO:0007669"/>
    <property type="project" value="TreeGrafter"/>
</dbReference>
<keyword evidence="5 13" id="KW-0812">Transmembrane</keyword>
<evidence type="ECO:0000313" key="16">
    <source>
        <dbReference type="WBParaSite" id="nRc.2.0.1.t06584-RA"/>
    </source>
</evidence>
<dbReference type="Proteomes" id="UP000887565">
    <property type="component" value="Unplaced"/>
</dbReference>
<evidence type="ECO:0000256" key="12">
    <source>
        <dbReference type="ARBA" id="ARBA00023303"/>
    </source>
</evidence>
<dbReference type="PANTHER" id="PTHR11690:SF244">
    <property type="entry name" value="DEGENERIN LIKE"/>
    <property type="match status" value="1"/>
</dbReference>
<dbReference type="InterPro" id="IPR001873">
    <property type="entry name" value="ENaC"/>
</dbReference>
<keyword evidence="8 13" id="KW-0406">Ion transport</keyword>
<feature type="transmembrane region" description="Helical" evidence="14">
    <location>
        <begin position="273"/>
        <end position="297"/>
    </location>
</feature>
<dbReference type="AlphaFoldDB" id="A0A915HXH3"/>
<dbReference type="Pfam" id="PF00858">
    <property type="entry name" value="ASC"/>
    <property type="match status" value="1"/>
</dbReference>
<keyword evidence="10" id="KW-0325">Glycoprotein</keyword>
<comment type="subcellular location">
    <subcellularLocation>
        <location evidence="1">Membrane</location>
        <topology evidence="1">Multi-pass membrane protein</topology>
    </subcellularLocation>
</comment>
<dbReference type="Gene3D" id="1.10.287.770">
    <property type="entry name" value="YojJ-like"/>
    <property type="match status" value="1"/>
</dbReference>
<keyword evidence="15" id="KW-1185">Reference proteome</keyword>
<name>A0A915HXH3_ROMCU</name>
<keyword evidence="3 13" id="KW-0813">Transport</keyword>
<organism evidence="15 16">
    <name type="scientific">Romanomermis culicivorax</name>
    <name type="common">Nematode worm</name>
    <dbReference type="NCBI Taxonomy" id="13658"/>
    <lineage>
        <taxon>Eukaryota</taxon>
        <taxon>Metazoa</taxon>
        <taxon>Ecdysozoa</taxon>
        <taxon>Nematoda</taxon>
        <taxon>Enoplea</taxon>
        <taxon>Dorylaimia</taxon>
        <taxon>Mermithida</taxon>
        <taxon>Mermithoidea</taxon>
        <taxon>Mermithidae</taxon>
        <taxon>Romanomermis</taxon>
    </lineage>
</organism>
<evidence type="ECO:0000313" key="15">
    <source>
        <dbReference type="Proteomes" id="UP000887565"/>
    </source>
</evidence>
<protein>
    <submittedName>
        <fullName evidence="16">Uncharacterized protein</fullName>
    </submittedName>
</protein>
<keyword evidence="4 13" id="KW-0894">Sodium channel</keyword>
<accession>A0A915HXH3</accession>
<keyword evidence="12 13" id="KW-0407">Ion channel</keyword>
<evidence type="ECO:0000256" key="11">
    <source>
        <dbReference type="ARBA" id="ARBA00023201"/>
    </source>
</evidence>
<evidence type="ECO:0000256" key="3">
    <source>
        <dbReference type="ARBA" id="ARBA00022448"/>
    </source>
</evidence>
<evidence type="ECO:0000256" key="10">
    <source>
        <dbReference type="ARBA" id="ARBA00023180"/>
    </source>
</evidence>
<evidence type="ECO:0000256" key="13">
    <source>
        <dbReference type="RuleBase" id="RU000679"/>
    </source>
</evidence>
<dbReference type="WBParaSite" id="nRc.2.0.1.t06584-RA">
    <property type="protein sequence ID" value="nRc.2.0.1.t06584-RA"/>
    <property type="gene ID" value="nRc.2.0.1.g06584"/>
</dbReference>
<keyword evidence="6 14" id="KW-1133">Transmembrane helix</keyword>
<evidence type="ECO:0000256" key="6">
    <source>
        <dbReference type="ARBA" id="ARBA00022989"/>
    </source>
</evidence>
<reference evidence="16" key="1">
    <citation type="submission" date="2022-11" db="UniProtKB">
        <authorList>
            <consortium name="WormBaseParasite"/>
        </authorList>
    </citation>
    <scope>IDENTIFICATION</scope>
</reference>
<evidence type="ECO:0000256" key="2">
    <source>
        <dbReference type="ARBA" id="ARBA00007193"/>
    </source>
</evidence>
<keyword evidence="11 13" id="KW-0739">Sodium transport</keyword>
<evidence type="ECO:0000256" key="4">
    <source>
        <dbReference type="ARBA" id="ARBA00022461"/>
    </source>
</evidence>
<dbReference type="PRINTS" id="PR01078">
    <property type="entry name" value="AMINACHANNEL"/>
</dbReference>
<evidence type="ECO:0000256" key="7">
    <source>
        <dbReference type="ARBA" id="ARBA00023053"/>
    </source>
</evidence>
<evidence type="ECO:0000256" key="1">
    <source>
        <dbReference type="ARBA" id="ARBA00004141"/>
    </source>
</evidence>
<sequence>MDLGFDSRQMFLECKFFANGTYHKLPCESIVEAILDANYGKCYGINLPDDMVQGTESKGLSLTINTFDSQNSKNETAIKRYEGLLLSVDGSMNPVAWEKTLVGGGVYLNLDVSLEHLQLMNVQNGDPSQPSAAPEGFKIRSKLIKNSYIVSTCHCLLNTEKRNIKVEYLKKYNFCTALDSTNCIVPNVTQDQDVVDAVASCRSRCHVQCDTWRYKMNPTTTPLNSRAYARLKPVPAGDILHLDLSYKSLEYKEFIQSYQITLDTFIGNLGGQITLWIGGSMITLLNVPIFLSNCIFARNSRKARRKMSVAAE</sequence>